<dbReference type="GO" id="GO:0003677">
    <property type="term" value="F:DNA binding"/>
    <property type="evidence" value="ECO:0007669"/>
    <property type="project" value="UniProtKB-KW"/>
</dbReference>
<dbReference type="Pfam" id="PF12802">
    <property type="entry name" value="MarR_2"/>
    <property type="match status" value="1"/>
</dbReference>
<dbReference type="InterPro" id="IPR000835">
    <property type="entry name" value="HTH_MarR-typ"/>
</dbReference>
<dbReference type="EMBL" id="BHYL01000059">
    <property type="protein sequence ID" value="GCD19332.1"/>
    <property type="molecule type" value="Genomic_DNA"/>
</dbReference>
<dbReference type="InterPro" id="IPR036390">
    <property type="entry name" value="WH_DNA-bd_sf"/>
</dbReference>
<dbReference type="SMART" id="SM00347">
    <property type="entry name" value="HTH_MARR"/>
    <property type="match status" value="1"/>
</dbReference>
<dbReference type="SUPFAM" id="SSF46785">
    <property type="entry name" value="Winged helix' DNA-binding domain"/>
    <property type="match status" value="1"/>
</dbReference>
<dbReference type="Gene3D" id="1.10.10.10">
    <property type="entry name" value="Winged helix-like DNA-binding domain superfamily/Winged helix DNA-binding domain"/>
    <property type="match status" value="1"/>
</dbReference>
<dbReference type="Proteomes" id="UP000288246">
    <property type="component" value="Unassembled WGS sequence"/>
</dbReference>
<evidence type="ECO:0000256" key="1">
    <source>
        <dbReference type="ARBA" id="ARBA00023015"/>
    </source>
</evidence>
<evidence type="ECO:0000313" key="5">
    <source>
        <dbReference type="EMBL" id="GCD19332.1"/>
    </source>
</evidence>
<dbReference type="AlphaFoldDB" id="A0A401UXG9"/>
<protein>
    <recommendedName>
        <fullName evidence="4">HTH marR-type domain-containing protein</fullName>
    </recommendedName>
</protein>
<gene>
    <name evidence="5" type="ORF">CTKZ_08940</name>
</gene>
<name>A0A401UXG9_9CELL</name>
<keyword evidence="2" id="KW-0238">DNA-binding</keyword>
<reference evidence="5 6" key="1">
    <citation type="submission" date="2018-11" db="EMBL/GenBank/DDBJ databases">
        <title>Draft genome sequence of Cellulomonas takizawaensis strain TKZ-21.</title>
        <authorList>
            <person name="Yamamura H."/>
            <person name="Hayashi T."/>
            <person name="Hamada M."/>
            <person name="Serisawa Y."/>
            <person name="Matsuyama K."/>
            <person name="Nakagawa Y."/>
            <person name="Otoguro M."/>
            <person name="Yanagida F."/>
            <person name="Hayakawa M."/>
        </authorList>
    </citation>
    <scope>NUCLEOTIDE SEQUENCE [LARGE SCALE GENOMIC DNA]</scope>
    <source>
        <strain evidence="5 6">TKZ-21</strain>
    </source>
</reference>
<dbReference type="GO" id="GO:0006950">
    <property type="term" value="P:response to stress"/>
    <property type="evidence" value="ECO:0007669"/>
    <property type="project" value="TreeGrafter"/>
</dbReference>
<dbReference type="InterPro" id="IPR036388">
    <property type="entry name" value="WH-like_DNA-bd_sf"/>
</dbReference>
<evidence type="ECO:0000256" key="3">
    <source>
        <dbReference type="ARBA" id="ARBA00023163"/>
    </source>
</evidence>
<keyword evidence="1" id="KW-0805">Transcription regulation</keyword>
<dbReference type="PANTHER" id="PTHR33164">
    <property type="entry name" value="TRANSCRIPTIONAL REGULATOR, MARR FAMILY"/>
    <property type="match status" value="1"/>
</dbReference>
<dbReference type="PROSITE" id="PS50995">
    <property type="entry name" value="HTH_MARR_2"/>
    <property type="match status" value="1"/>
</dbReference>
<evidence type="ECO:0000256" key="2">
    <source>
        <dbReference type="ARBA" id="ARBA00023125"/>
    </source>
</evidence>
<dbReference type="RefSeq" id="WP_124341866.1">
    <property type="nucleotide sequence ID" value="NZ_BHYL01000059.1"/>
</dbReference>
<comment type="caution">
    <text evidence="5">The sequence shown here is derived from an EMBL/GenBank/DDBJ whole genome shotgun (WGS) entry which is preliminary data.</text>
</comment>
<proteinExistence type="predicted"/>
<keyword evidence="6" id="KW-1185">Reference proteome</keyword>
<organism evidence="5 6">
    <name type="scientific">Cellulomonas algicola</name>
    <dbReference type="NCBI Taxonomy" id="2071633"/>
    <lineage>
        <taxon>Bacteria</taxon>
        <taxon>Bacillati</taxon>
        <taxon>Actinomycetota</taxon>
        <taxon>Actinomycetes</taxon>
        <taxon>Micrococcales</taxon>
        <taxon>Cellulomonadaceae</taxon>
        <taxon>Cellulomonas</taxon>
    </lineage>
</organism>
<dbReference type="PROSITE" id="PS01117">
    <property type="entry name" value="HTH_MARR_1"/>
    <property type="match status" value="1"/>
</dbReference>
<evidence type="ECO:0000259" key="4">
    <source>
        <dbReference type="PROSITE" id="PS50995"/>
    </source>
</evidence>
<evidence type="ECO:0000313" key="6">
    <source>
        <dbReference type="Proteomes" id="UP000288246"/>
    </source>
</evidence>
<dbReference type="OrthoDB" id="9154853at2"/>
<keyword evidence="3" id="KW-0804">Transcription</keyword>
<accession>A0A401UXG9</accession>
<sequence>MDDAVPDVEEQVALLLRLADRNRRRSSRLEGTLDRSAYIALRHLTVAGPSGINDLADRLRLDASTVTRQVVAMEEDGYVTRGRDSTDGRRAVVTATPAGEEALARTRAVRAEVYDEILRRWSTADRRALADALIRLNADLDADLDRAAEDR</sequence>
<dbReference type="InterPro" id="IPR039422">
    <property type="entry name" value="MarR/SlyA-like"/>
</dbReference>
<dbReference type="InterPro" id="IPR023187">
    <property type="entry name" value="Tscrpt_reg_MarR-type_CS"/>
</dbReference>
<dbReference type="PANTHER" id="PTHR33164:SF57">
    <property type="entry name" value="MARR-FAMILY TRANSCRIPTIONAL REGULATOR"/>
    <property type="match status" value="1"/>
</dbReference>
<feature type="domain" description="HTH marR-type" evidence="4">
    <location>
        <begin position="9"/>
        <end position="138"/>
    </location>
</feature>
<dbReference type="GO" id="GO:0003700">
    <property type="term" value="F:DNA-binding transcription factor activity"/>
    <property type="evidence" value="ECO:0007669"/>
    <property type="project" value="InterPro"/>
</dbReference>